<dbReference type="EMBL" id="JACSZT010000008">
    <property type="protein sequence ID" value="MBC6499202.1"/>
    <property type="molecule type" value="Genomic_DNA"/>
</dbReference>
<sequence length="144" mass="16441">MDYEEIELELFPSEEEQTELDIFGDALATHTGVWARKVTETGLGEYDIVLISVGVEVFDSDLVIDEHDNIFVVERSIRKTHFFVSRQDYTDSFNRHGAQFVKPLGTTLQELMQDRLHSLVATVNNAYDYEHEEDIQNGGLNNAS</sequence>
<dbReference type="AlphaFoldDB" id="A0A923NK22"/>
<protein>
    <submittedName>
        <fullName evidence="1">Uncharacterized protein</fullName>
    </submittedName>
</protein>
<dbReference type="Proteomes" id="UP000650485">
    <property type="component" value="Unassembled WGS sequence"/>
</dbReference>
<proteinExistence type="predicted"/>
<accession>A0A923NK22</accession>
<comment type="caution">
    <text evidence="1">The sequence shown here is derived from an EMBL/GenBank/DDBJ whole genome shotgun (WGS) entry which is preliminary data.</text>
</comment>
<gene>
    <name evidence="1" type="ORF">H7R52_11070</name>
</gene>
<organism evidence="1 2">
    <name type="scientific">Weissella confusa</name>
    <name type="common">Lactobacillus confusus</name>
    <dbReference type="NCBI Taxonomy" id="1583"/>
    <lineage>
        <taxon>Bacteria</taxon>
        <taxon>Bacillati</taxon>
        <taxon>Bacillota</taxon>
        <taxon>Bacilli</taxon>
        <taxon>Lactobacillales</taxon>
        <taxon>Lactobacillaceae</taxon>
        <taxon>Weissella</taxon>
    </lineage>
</organism>
<reference evidence="1" key="1">
    <citation type="submission" date="2020-08" db="EMBL/GenBank/DDBJ databases">
        <title>Complete genome sequence of Weissella confusa strain FS54 provides insights into metabolic potential.</title>
        <authorList>
            <person name="Fhoula I."/>
            <person name="Najjari A."/>
            <person name="Lekired A."/>
            <person name="Bessrour-Aouam N."/>
            <person name="Jaballah S."/>
            <person name="Klibi N."/>
            <person name="Ouzari H.-I."/>
        </authorList>
    </citation>
    <scope>NUCLEOTIDE SEQUENCE</scope>
    <source>
        <strain evidence="1">FS54</strain>
    </source>
</reference>
<evidence type="ECO:0000313" key="2">
    <source>
        <dbReference type="Proteomes" id="UP000650485"/>
    </source>
</evidence>
<name>A0A923NK22_WEICO</name>
<dbReference type="RefSeq" id="WP_252972210.1">
    <property type="nucleotide sequence ID" value="NZ_ALXJ01000072.1"/>
</dbReference>
<evidence type="ECO:0000313" key="1">
    <source>
        <dbReference type="EMBL" id="MBC6499202.1"/>
    </source>
</evidence>